<comment type="catalytic activity">
    <reaction evidence="6">
        <text>cytidine(1402) in 16S rRNA + S-adenosyl-L-methionine = N(4)-methylcytidine(1402) in 16S rRNA + S-adenosyl-L-homocysteine + H(+)</text>
        <dbReference type="Rhea" id="RHEA:42928"/>
        <dbReference type="Rhea" id="RHEA-COMP:10286"/>
        <dbReference type="Rhea" id="RHEA-COMP:10287"/>
        <dbReference type="ChEBI" id="CHEBI:15378"/>
        <dbReference type="ChEBI" id="CHEBI:57856"/>
        <dbReference type="ChEBI" id="CHEBI:59789"/>
        <dbReference type="ChEBI" id="CHEBI:74506"/>
        <dbReference type="ChEBI" id="CHEBI:82748"/>
        <dbReference type="EC" id="2.1.1.199"/>
    </reaction>
</comment>
<dbReference type="GO" id="GO:0070475">
    <property type="term" value="P:rRNA base methylation"/>
    <property type="evidence" value="ECO:0007669"/>
    <property type="project" value="UniProtKB-UniRule"/>
</dbReference>
<dbReference type="InterPro" id="IPR029063">
    <property type="entry name" value="SAM-dependent_MTases_sf"/>
</dbReference>
<dbReference type="GO" id="GO:0071424">
    <property type="term" value="F:rRNA (cytosine-N4-)-methyltransferase activity"/>
    <property type="evidence" value="ECO:0007669"/>
    <property type="project" value="UniProtKB-UniRule"/>
</dbReference>
<dbReference type="PIRSF" id="PIRSF004486">
    <property type="entry name" value="MraW"/>
    <property type="match status" value="1"/>
</dbReference>
<comment type="caution">
    <text evidence="8">The sequence shown here is derived from an EMBL/GenBank/DDBJ whole genome shotgun (WGS) entry which is preliminary data.</text>
</comment>
<dbReference type="AlphaFoldDB" id="A0A2H0RMZ6"/>
<dbReference type="EC" id="2.1.1.199" evidence="6"/>
<dbReference type="NCBIfam" id="TIGR00006">
    <property type="entry name" value="16S rRNA (cytosine(1402)-N(4))-methyltransferase RsmH"/>
    <property type="match status" value="1"/>
</dbReference>
<dbReference type="Gene3D" id="3.40.50.150">
    <property type="entry name" value="Vaccinia Virus protein VP39"/>
    <property type="match status" value="1"/>
</dbReference>
<dbReference type="CDD" id="cd02440">
    <property type="entry name" value="AdoMet_MTases"/>
    <property type="match status" value="1"/>
</dbReference>
<evidence type="ECO:0000256" key="5">
    <source>
        <dbReference type="ARBA" id="ARBA00022691"/>
    </source>
</evidence>
<comment type="subcellular location">
    <subcellularLocation>
        <location evidence="6">Cytoplasm</location>
    </subcellularLocation>
</comment>
<proteinExistence type="inferred from homology"/>
<dbReference type="Gene3D" id="1.10.150.170">
    <property type="entry name" value="Putative methyltransferase TM0872, insert domain"/>
    <property type="match status" value="1"/>
</dbReference>
<comment type="function">
    <text evidence="6">Specifically methylates the N4 position of cytidine in position 1402 (C1402) of 16S rRNA.</text>
</comment>
<reference evidence="8 9" key="1">
    <citation type="submission" date="2017-09" db="EMBL/GenBank/DDBJ databases">
        <title>Depth-based differentiation of microbial function through sediment-hosted aquifers and enrichment of novel symbionts in the deep terrestrial subsurface.</title>
        <authorList>
            <person name="Probst A.J."/>
            <person name="Ladd B."/>
            <person name="Jarett J.K."/>
            <person name="Geller-Mcgrath D.E."/>
            <person name="Sieber C.M."/>
            <person name="Emerson J.B."/>
            <person name="Anantharaman K."/>
            <person name="Thomas B.C."/>
            <person name="Malmstrom R."/>
            <person name="Stieglmeier M."/>
            <person name="Klingl A."/>
            <person name="Woyke T."/>
            <person name="Ryan C.M."/>
            <person name="Banfield J.F."/>
        </authorList>
    </citation>
    <scope>NUCLEOTIDE SEQUENCE [LARGE SCALE GENOMIC DNA]</scope>
    <source>
        <strain evidence="8">CG10_big_fil_rev_8_21_14_0_10_50_16</strain>
    </source>
</reference>
<gene>
    <name evidence="6" type="primary">rsmH</name>
    <name evidence="8" type="ORF">COV06_03725</name>
</gene>
<dbReference type="Pfam" id="PF01795">
    <property type="entry name" value="Methyltransf_5"/>
    <property type="match status" value="1"/>
</dbReference>
<feature type="binding site" evidence="6">
    <location>
        <position position="100"/>
    </location>
    <ligand>
        <name>S-adenosyl-L-methionine</name>
        <dbReference type="ChEBI" id="CHEBI:59789"/>
    </ligand>
</feature>
<keyword evidence="3 6" id="KW-0489">Methyltransferase</keyword>
<comment type="similarity">
    <text evidence="1 6">Belongs to the methyltransferase superfamily. RsmH family.</text>
</comment>
<feature type="compositionally biased region" description="Basic and acidic residues" evidence="7">
    <location>
        <begin position="290"/>
        <end position="307"/>
    </location>
</feature>
<evidence type="ECO:0000313" key="9">
    <source>
        <dbReference type="Proteomes" id="UP000230084"/>
    </source>
</evidence>
<evidence type="ECO:0000256" key="2">
    <source>
        <dbReference type="ARBA" id="ARBA00022552"/>
    </source>
</evidence>
<keyword evidence="6" id="KW-0963">Cytoplasm</keyword>
<dbReference type="InterPro" id="IPR023397">
    <property type="entry name" value="SAM-dep_MeTrfase_MraW_recog"/>
</dbReference>
<keyword evidence="2 6" id="KW-0698">rRNA processing</keyword>
<dbReference type="HAMAP" id="MF_01007">
    <property type="entry name" value="16SrRNA_methyltr_H"/>
    <property type="match status" value="1"/>
</dbReference>
<feature type="binding site" evidence="6">
    <location>
        <position position="107"/>
    </location>
    <ligand>
        <name>S-adenosyl-L-methionine</name>
        <dbReference type="ChEBI" id="CHEBI:59789"/>
    </ligand>
</feature>
<evidence type="ECO:0000256" key="4">
    <source>
        <dbReference type="ARBA" id="ARBA00022679"/>
    </source>
</evidence>
<evidence type="ECO:0000313" key="8">
    <source>
        <dbReference type="EMBL" id="PIR47364.1"/>
    </source>
</evidence>
<feature type="binding site" evidence="6">
    <location>
        <position position="79"/>
    </location>
    <ligand>
        <name>S-adenosyl-L-methionine</name>
        <dbReference type="ChEBI" id="CHEBI:59789"/>
    </ligand>
</feature>
<evidence type="ECO:0000256" key="6">
    <source>
        <dbReference type="HAMAP-Rule" id="MF_01007"/>
    </source>
</evidence>
<dbReference type="PANTHER" id="PTHR11265">
    <property type="entry name" value="S-ADENOSYL-METHYLTRANSFERASE MRAW"/>
    <property type="match status" value="1"/>
</dbReference>
<accession>A0A2H0RMZ6</accession>
<sequence length="331" mass="36603">MESFHIPVLKEEIRHWMQPHAGGVYVDGTLGHGGHTILLLEASAPDGRVIGVDRDARNIAMAQDRIGATDRLTFVQDDYRHLKKILHAQGIGEVDGILLDVGFSSAHVDDAARGFSFQKDGPLDMRYDVDQGQTAAEVVNSWSEEQLTQAFLVYGEEDRAREVAKAIVARRRERPFSTTVDLAETIAVTLGRHGKIHPATRVFQALRIVVNDELGAIETVLPQAVDALNVGGRLCVISFHSLEDRLVKRFLKGRPDLRILTKKPLKPSPSEIASNPRARSAKLRVAQKVGPEEIGKSKNKYPQHDRSLNNQARHAFSPDDSNIPHPLEPSA</sequence>
<dbReference type="SUPFAM" id="SSF81799">
    <property type="entry name" value="Putative methyltransferase TM0872, insert domain"/>
    <property type="match status" value="1"/>
</dbReference>
<dbReference type="Proteomes" id="UP000230084">
    <property type="component" value="Unassembled WGS sequence"/>
</dbReference>
<dbReference type="GO" id="GO:0005737">
    <property type="term" value="C:cytoplasm"/>
    <property type="evidence" value="ECO:0007669"/>
    <property type="project" value="UniProtKB-SubCell"/>
</dbReference>
<keyword evidence="5 6" id="KW-0949">S-adenosyl-L-methionine</keyword>
<evidence type="ECO:0000256" key="7">
    <source>
        <dbReference type="SAM" id="MobiDB-lite"/>
    </source>
</evidence>
<dbReference type="SUPFAM" id="SSF53335">
    <property type="entry name" value="S-adenosyl-L-methionine-dependent methyltransferases"/>
    <property type="match status" value="1"/>
</dbReference>
<evidence type="ECO:0000256" key="3">
    <source>
        <dbReference type="ARBA" id="ARBA00022603"/>
    </source>
</evidence>
<keyword evidence="4 6" id="KW-0808">Transferase</keyword>
<name>A0A2H0RMZ6_9BACT</name>
<feature type="binding site" evidence="6">
    <location>
        <position position="53"/>
    </location>
    <ligand>
        <name>S-adenosyl-L-methionine</name>
        <dbReference type="ChEBI" id="CHEBI:59789"/>
    </ligand>
</feature>
<protein>
    <recommendedName>
        <fullName evidence="6">Ribosomal RNA small subunit methyltransferase H</fullName>
        <ecNumber evidence="6">2.1.1.199</ecNumber>
    </recommendedName>
    <alternativeName>
        <fullName evidence="6">16S rRNA m(4)C1402 methyltransferase</fullName>
    </alternativeName>
    <alternativeName>
        <fullName evidence="6">rRNA (cytosine-N(4)-)-methyltransferase RsmH</fullName>
    </alternativeName>
</protein>
<dbReference type="EMBL" id="PCYM01000007">
    <property type="protein sequence ID" value="PIR47364.1"/>
    <property type="molecule type" value="Genomic_DNA"/>
</dbReference>
<dbReference type="InterPro" id="IPR002903">
    <property type="entry name" value="RsmH"/>
</dbReference>
<dbReference type="PANTHER" id="PTHR11265:SF0">
    <property type="entry name" value="12S RRNA N4-METHYLCYTIDINE METHYLTRANSFERASE"/>
    <property type="match status" value="1"/>
</dbReference>
<feature type="region of interest" description="Disordered" evidence="7">
    <location>
        <begin position="261"/>
        <end position="331"/>
    </location>
</feature>
<organism evidence="8 9">
    <name type="scientific">Candidatus Uhrbacteria bacterium CG10_big_fil_rev_8_21_14_0_10_50_16</name>
    <dbReference type="NCBI Taxonomy" id="1975039"/>
    <lineage>
        <taxon>Bacteria</taxon>
        <taxon>Candidatus Uhriibacteriota</taxon>
    </lineage>
</organism>
<evidence type="ECO:0000256" key="1">
    <source>
        <dbReference type="ARBA" id="ARBA00010396"/>
    </source>
</evidence>
<feature type="binding site" evidence="6">
    <location>
        <begin position="33"/>
        <end position="35"/>
    </location>
    <ligand>
        <name>S-adenosyl-L-methionine</name>
        <dbReference type="ChEBI" id="CHEBI:59789"/>
    </ligand>
</feature>